<evidence type="ECO:0000313" key="1">
    <source>
        <dbReference type="EMBL" id="KAF9470233.1"/>
    </source>
</evidence>
<dbReference type="OrthoDB" id="2953743at2759"/>
<feature type="non-terminal residue" evidence="1">
    <location>
        <position position="134"/>
    </location>
</feature>
<dbReference type="Proteomes" id="UP000807469">
    <property type="component" value="Unassembled WGS sequence"/>
</dbReference>
<gene>
    <name evidence="1" type="ORF">BDN70DRAFT_771342</name>
</gene>
<protein>
    <submittedName>
        <fullName evidence="1">Uncharacterized protein</fullName>
    </submittedName>
</protein>
<reference evidence="1" key="1">
    <citation type="submission" date="2020-11" db="EMBL/GenBank/DDBJ databases">
        <authorList>
            <consortium name="DOE Joint Genome Institute"/>
            <person name="Ahrendt S."/>
            <person name="Riley R."/>
            <person name="Andreopoulos W."/>
            <person name="Labutti K."/>
            <person name="Pangilinan J."/>
            <person name="Ruiz-Duenas F.J."/>
            <person name="Barrasa J.M."/>
            <person name="Sanchez-Garcia M."/>
            <person name="Camarero S."/>
            <person name="Miyauchi S."/>
            <person name="Serrano A."/>
            <person name="Linde D."/>
            <person name="Babiker R."/>
            <person name="Drula E."/>
            <person name="Ayuso-Fernandez I."/>
            <person name="Pacheco R."/>
            <person name="Padilla G."/>
            <person name="Ferreira P."/>
            <person name="Barriuso J."/>
            <person name="Kellner H."/>
            <person name="Castanera R."/>
            <person name="Alfaro M."/>
            <person name="Ramirez L."/>
            <person name="Pisabarro A.G."/>
            <person name="Kuo A."/>
            <person name="Tritt A."/>
            <person name="Lipzen A."/>
            <person name="He G."/>
            <person name="Yan M."/>
            <person name="Ng V."/>
            <person name="Cullen D."/>
            <person name="Martin F."/>
            <person name="Rosso M.-N."/>
            <person name="Henrissat B."/>
            <person name="Hibbett D."/>
            <person name="Martinez A.T."/>
            <person name="Grigoriev I.V."/>
        </authorList>
    </citation>
    <scope>NUCLEOTIDE SEQUENCE</scope>
    <source>
        <strain evidence="1">CIRM-BRFM 674</strain>
    </source>
</reference>
<feature type="non-terminal residue" evidence="1">
    <location>
        <position position="1"/>
    </location>
</feature>
<name>A0A9P5YJT3_9AGAR</name>
<evidence type="ECO:0000313" key="2">
    <source>
        <dbReference type="Proteomes" id="UP000807469"/>
    </source>
</evidence>
<sequence length="134" mass="16271">LWRQFLVDVTAKVPNRRSSFESSYCVLSKVQRSRVNEDIYRNLNLREYFNDCLYRTATKADWESSFDKCWPQKGKYLPLNAQNYTQMKYYRSWGTLIGRSEATLVEEMRQSLYKRFLKLKWFPNAQNDRLWPTK</sequence>
<comment type="caution">
    <text evidence="1">The sequence shown here is derived from an EMBL/GenBank/DDBJ whole genome shotgun (WGS) entry which is preliminary data.</text>
</comment>
<dbReference type="AlphaFoldDB" id="A0A9P5YJT3"/>
<organism evidence="1 2">
    <name type="scientific">Pholiota conissans</name>
    <dbReference type="NCBI Taxonomy" id="109636"/>
    <lineage>
        <taxon>Eukaryota</taxon>
        <taxon>Fungi</taxon>
        <taxon>Dikarya</taxon>
        <taxon>Basidiomycota</taxon>
        <taxon>Agaricomycotina</taxon>
        <taxon>Agaricomycetes</taxon>
        <taxon>Agaricomycetidae</taxon>
        <taxon>Agaricales</taxon>
        <taxon>Agaricineae</taxon>
        <taxon>Strophariaceae</taxon>
        <taxon>Pholiota</taxon>
    </lineage>
</organism>
<proteinExistence type="predicted"/>
<dbReference type="EMBL" id="MU156138">
    <property type="protein sequence ID" value="KAF9470233.1"/>
    <property type="molecule type" value="Genomic_DNA"/>
</dbReference>
<accession>A0A9P5YJT3</accession>
<keyword evidence="2" id="KW-1185">Reference proteome</keyword>